<evidence type="ECO:0000256" key="2">
    <source>
        <dbReference type="ARBA" id="ARBA00022448"/>
    </source>
</evidence>
<comment type="subcellular location">
    <subcellularLocation>
        <location evidence="1">Cell membrane</location>
        <topology evidence="1">Multi-pass membrane protein</topology>
    </subcellularLocation>
</comment>
<keyword evidence="11" id="KW-1185">Reference proteome</keyword>
<evidence type="ECO:0000256" key="9">
    <source>
        <dbReference type="SAM" id="Phobius"/>
    </source>
</evidence>
<comment type="caution">
    <text evidence="10">The sequence shown here is derived from an EMBL/GenBank/DDBJ whole genome shotgun (WGS) entry which is preliminary data.</text>
</comment>
<dbReference type="InterPro" id="IPR004700">
    <property type="entry name" value="PTS_IIC_man"/>
</dbReference>
<dbReference type="PROSITE" id="PS51106">
    <property type="entry name" value="PTS_EIIC_TYPE_4"/>
    <property type="match status" value="1"/>
</dbReference>
<organism evidence="10 11">
    <name type="scientific">Sporolactobacillus shoreicorticis</name>
    <dbReference type="NCBI Taxonomy" id="1923877"/>
    <lineage>
        <taxon>Bacteria</taxon>
        <taxon>Bacillati</taxon>
        <taxon>Bacillota</taxon>
        <taxon>Bacilli</taxon>
        <taxon>Bacillales</taxon>
        <taxon>Sporolactobacillaceae</taxon>
        <taxon>Sporolactobacillus</taxon>
    </lineage>
</organism>
<feature type="transmembrane region" description="Helical" evidence="9">
    <location>
        <begin position="208"/>
        <end position="237"/>
    </location>
</feature>
<proteinExistence type="predicted"/>
<feature type="transmembrane region" description="Helical" evidence="9">
    <location>
        <begin position="102"/>
        <end position="120"/>
    </location>
</feature>
<evidence type="ECO:0000256" key="1">
    <source>
        <dbReference type="ARBA" id="ARBA00004651"/>
    </source>
</evidence>
<evidence type="ECO:0000313" key="10">
    <source>
        <dbReference type="EMBL" id="MFD2693188.1"/>
    </source>
</evidence>
<keyword evidence="6 9" id="KW-0812">Transmembrane</keyword>
<reference evidence="11" key="1">
    <citation type="journal article" date="2019" name="Int. J. Syst. Evol. Microbiol.">
        <title>The Global Catalogue of Microorganisms (GCM) 10K type strain sequencing project: providing services to taxonomists for standard genome sequencing and annotation.</title>
        <authorList>
            <consortium name="The Broad Institute Genomics Platform"/>
            <consortium name="The Broad Institute Genome Sequencing Center for Infectious Disease"/>
            <person name="Wu L."/>
            <person name="Ma J."/>
        </authorList>
    </citation>
    <scope>NUCLEOTIDE SEQUENCE [LARGE SCALE GENOMIC DNA]</scope>
    <source>
        <strain evidence="11">TISTR 2466</strain>
    </source>
</reference>
<sequence>MEITLTQGILLAVLGLITGLDFWLQAFYIFRPVIVCTLAGLILGDMQLGVIAGGLTELAFAGLTPAGGTQPPNPVLCGIMTVVIAHTTGTSPAGAIGMSLPFAFLMQYILLFYYSSFSLFMPSLDKAAKEANTKKFVRIQYTPLIIVSLSYVVIVFLSAYAAQAPMKVLVNSLPEWLSHGFGIAGGILPAVGFAMLLKVMLKGSLVPYLIIGFVIASLIPYSNVLPAAAIGAALAMIEFFRDKHTQNLEKRLEEAGTASGGEEDGI</sequence>
<dbReference type="RefSeq" id="WP_253058346.1">
    <property type="nucleotide sequence ID" value="NZ_JAMXWM010000002.1"/>
</dbReference>
<evidence type="ECO:0000313" key="11">
    <source>
        <dbReference type="Proteomes" id="UP001597399"/>
    </source>
</evidence>
<feature type="transmembrane region" description="Helical" evidence="9">
    <location>
        <begin position="141"/>
        <end position="161"/>
    </location>
</feature>
<evidence type="ECO:0000256" key="3">
    <source>
        <dbReference type="ARBA" id="ARBA00022475"/>
    </source>
</evidence>
<protein>
    <submittedName>
        <fullName evidence="10">PTS galactosamine transporter subunit IIC</fullName>
    </submittedName>
</protein>
<keyword evidence="2" id="KW-0813">Transport</keyword>
<dbReference type="PANTHER" id="PTHR32502:SF8">
    <property type="entry name" value="N-ACETYLGALACTOSAMINE PERMEASE IIC COMPONENT 1"/>
    <property type="match status" value="1"/>
</dbReference>
<dbReference type="EMBL" id="JBHUMQ010000015">
    <property type="protein sequence ID" value="MFD2693188.1"/>
    <property type="molecule type" value="Genomic_DNA"/>
</dbReference>
<feature type="transmembrane region" description="Helical" evidence="9">
    <location>
        <begin position="29"/>
        <end position="55"/>
    </location>
</feature>
<dbReference type="NCBIfam" id="NF007289">
    <property type="entry name" value="PRK09757.1"/>
    <property type="match status" value="1"/>
</dbReference>
<evidence type="ECO:0000256" key="4">
    <source>
        <dbReference type="ARBA" id="ARBA00022597"/>
    </source>
</evidence>
<evidence type="ECO:0000256" key="6">
    <source>
        <dbReference type="ARBA" id="ARBA00022692"/>
    </source>
</evidence>
<accession>A0ABW5S1F0</accession>
<keyword evidence="7 9" id="KW-1133">Transmembrane helix</keyword>
<feature type="transmembrane region" description="Helical" evidence="9">
    <location>
        <begin position="181"/>
        <end position="201"/>
    </location>
</feature>
<evidence type="ECO:0000256" key="5">
    <source>
        <dbReference type="ARBA" id="ARBA00022683"/>
    </source>
</evidence>
<dbReference type="PANTHER" id="PTHR32502">
    <property type="entry name" value="N-ACETYLGALACTOSAMINE PERMEASE II COMPONENT-RELATED"/>
    <property type="match status" value="1"/>
</dbReference>
<keyword evidence="5" id="KW-0598">Phosphotransferase system</keyword>
<gene>
    <name evidence="10" type="primary">agaC</name>
    <name evidence="10" type="ORF">ACFSUE_06030</name>
</gene>
<evidence type="ECO:0000256" key="8">
    <source>
        <dbReference type="ARBA" id="ARBA00023136"/>
    </source>
</evidence>
<keyword evidence="8 9" id="KW-0472">Membrane</keyword>
<keyword evidence="4" id="KW-0762">Sugar transport</keyword>
<dbReference type="InterPro" id="IPR050303">
    <property type="entry name" value="GatZ_KbaZ_carbometab"/>
</dbReference>
<dbReference type="Proteomes" id="UP001597399">
    <property type="component" value="Unassembled WGS sequence"/>
</dbReference>
<name>A0ABW5S1F0_9BACL</name>
<evidence type="ECO:0000256" key="7">
    <source>
        <dbReference type="ARBA" id="ARBA00022989"/>
    </source>
</evidence>
<dbReference type="Pfam" id="PF03609">
    <property type="entry name" value="EII-Sor"/>
    <property type="match status" value="1"/>
</dbReference>
<keyword evidence="3" id="KW-1003">Cell membrane</keyword>